<evidence type="ECO:0000256" key="1">
    <source>
        <dbReference type="ARBA" id="ARBA00008857"/>
    </source>
</evidence>
<dbReference type="CDD" id="cd01185">
    <property type="entry name" value="INTN1_C_like"/>
    <property type="match status" value="1"/>
</dbReference>
<dbReference type="RefSeq" id="WP_124030413.1">
    <property type="nucleotide sequence ID" value="NZ_CAQAWV010000095.1"/>
</dbReference>
<dbReference type="Gene3D" id="1.10.150.130">
    <property type="match status" value="1"/>
</dbReference>
<keyword evidence="3" id="KW-0233">DNA recombination</keyword>
<evidence type="ECO:0000313" key="6">
    <source>
        <dbReference type="Proteomes" id="UP000306630"/>
    </source>
</evidence>
<name>A0A4S2FQC4_9BACT</name>
<dbReference type="GO" id="GO:0015074">
    <property type="term" value="P:DNA integration"/>
    <property type="evidence" value="ECO:0007669"/>
    <property type="project" value="InterPro"/>
</dbReference>
<evidence type="ECO:0000256" key="3">
    <source>
        <dbReference type="ARBA" id="ARBA00023172"/>
    </source>
</evidence>
<feature type="domain" description="Tyr recombinase" evidence="4">
    <location>
        <begin position="204"/>
        <end position="374"/>
    </location>
</feature>
<comment type="similarity">
    <text evidence="1">Belongs to the 'phage' integrase family.</text>
</comment>
<dbReference type="Pfam" id="PF13102">
    <property type="entry name" value="Phage_int_SAM_5"/>
    <property type="match status" value="1"/>
</dbReference>
<dbReference type="InterPro" id="IPR010998">
    <property type="entry name" value="Integrase_recombinase_N"/>
</dbReference>
<gene>
    <name evidence="5" type="ORF">E5333_11615</name>
</gene>
<dbReference type="SUPFAM" id="SSF56349">
    <property type="entry name" value="DNA breaking-rejoining enzymes"/>
    <property type="match status" value="1"/>
</dbReference>
<keyword evidence="2" id="KW-0238">DNA-binding</keyword>
<evidence type="ECO:0000313" key="5">
    <source>
        <dbReference type="EMBL" id="TGY71282.1"/>
    </source>
</evidence>
<dbReference type="InterPro" id="IPR035386">
    <property type="entry name" value="Arm-DNA-bind_5"/>
</dbReference>
<dbReference type="InterPro" id="IPR011010">
    <property type="entry name" value="DNA_brk_join_enz"/>
</dbReference>
<dbReference type="Proteomes" id="UP000306630">
    <property type="component" value="Unassembled WGS sequence"/>
</dbReference>
<proteinExistence type="inferred from homology"/>
<dbReference type="PROSITE" id="PS51898">
    <property type="entry name" value="TYR_RECOMBINASE"/>
    <property type="match status" value="1"/>
</dbReference>
<dbReference type="InterPro" id="IPR002104">
    <property type="entry name" value="Integrase_catalytic"/>
</dbReference>
<comment type="caution">
    <text evidence="5">The sequence shown here is derived from an EMBL/GenBank/DDBJ whole genome shotgun (WGS) entry which is preliminary data.</text>
</comment>
<dbReference type="PANTHER" id="PTHR30349:SF64">
    <property type="entry name" value="PROPHAGE INTEGRASE INTD-RELATED"/>
    <property type="match status" value="1"/>
</dbReference>
<protein>
    <submittedName>
        <fullName evidence="5">Site-specific integrase</fullName>
    </submittedName>
</protein>
<dbReference type="Pfam" id="PF17293">
    <property type="entry name" value="Arm-DNA-bind_5"/>
    <property type="match status" value="1"/>
</dbReference>
<dbReference type="PANTHER" id="PTHR30349">
    <property type="entry name" value="PHAGE INTEGRASE-RELATED"/>
    <property type="match status" value="1"/>
</dbReference>
<reference evidence="5 6" key="1">
    <citation type="submission" date="2019-04" db="EMBL/GenBank/DDBJ databases">
        <title>Microbes associate with the intestines of laboratory mice.</title>
        <authorList>
            <person name="Navarre W."/>
            <person name="Wong E."/>
            <person name="Huang K."/>
            <person name="Tropini C."/>
            <person name="Ng K."/>
            <person name="Yu B."/>
        </authorList>
    </citation>
    <scope>NUCLEOTIDE SEQUENCE [LARGE SCALE GENOMIC DNA]</scope>
    <source>
        <strain evidence="5 6">NM06_A21</strain>
    </source>
</reference>
<evidence type="ECO:0000256" key="2">
    <source>
        <dbReference type="ARBA" id="ARBA00023125"/>
    </source>
</evidence>
<dbReference type="GO" id="GO:0003677">
    <property type="term" value="F:DNA binding"/>
    <property type="evidence" value="ECO:0007669"/>
    <property type="project" value="UniProtKB-KW"/>
</dbReference>
<dbReference type="InterPro" id="IPR013762">
    <property type="entry name" value="Integrase-like_cat_sf"/>
</dbReference>
<dbReference type="InterPro" id="IPR050090">
    <property type="entry name" value="Tyrosine_recombinase_XerCD"/>
</dbReference>
<sequence>MGRKRTSKVDKSPYKLRRRKLADGRESLFIDHAINGKHEYEFLKLYLLPEATEKAKRENAKTLRRAEEIIIEKCNAHIQGISEAIETQDKSGILLCDYIDILISYYKERGMNTYKALVTARRNFEVFRPGTRLCDVDKKFCIDFKDWVLSYRSPKTGRVLARKTAFGYFWHLADILNNAMRMGYIKSNPWTLLNTADKITEPQSTCSFLTLDEVGILEATPYKHDHIRRAFLFCCFSGLRISDMLNLRWQNISKSGETVVLSFIMKKTRKHVSVPLSSKAVEYLPERGVAPSDRAVFDALPSKTRIGKHLKKWTKQAGIGKEIHFHMSRHTFGTMLMTAGVDLYTASKMMGHSDVRATQVYAKIIDSKKVEAMNLLDKVL</sequence>
<dbReference type="Gene3D" id="1.10.443.10">
    <property type="entry name" value="Intergrase catalytic core"/>
    <property type="match status" value="1"/>
</dbReference>
<organism evidence="5 6">
    <name type="scientific">Muribaculum intestinale</name>
    <dbReference type="NCBI Taxonomy" id="1796646"/>
    <lineage>
        <taxon>Bacteria</taxon>
        <taxon>Pseudomonadati</taxon>
        <taxon>Bacteroidota</taxon>
        <taxon>Bacteroidia</taxon>
        <taxon>Bacteroidales</taxon>
        <taxon>Muribaculaceae</taxon>
        <taxon>Muribaculum</taxon>
    </lineage>
</organism>
<dbReference type="AlphaFoldDB" id="A0A4S2FQC4"/>
<evidence type="ECO:0000259" key="4">
    <source>
        <dbReference type="PROSITE" id="PS51898"/>
    </source>
</evidence>
<dbReference type="Pfam" id="PF00589">
    <property type="entry name" value="Phage_integrase"/>
    <property type="match status" value="1"/>
</dbReference>
<dbReference type="InterPro" id="IPR025269">
    <property type="entry name" value="SAM-like_dom"/>
</dbReference>
<dbReference type="EMBL" id="SRYD01000051">
    <property type="protein sequence ID" value="TGY71282.1"/>
    <property type="molecule type" value="Genomic_DNA"/>
</dbReference>
<dbReference type="GO" id="GO:0006310">
    <property type="term" value="P:DNA recombination"/>
    <property type="evidence" value="ECO:0007669"/>
    <property type="project" value="UniProtKB-KW"/>
</dbReference>
<accession>A0A4S2FQC4</accession>